<protein>
    <submittedName>
        <fullName evidence="7">C-type cytochrome</fullName>
    </submittedName>
</protein>
<evidence type="ECO:0000313" key="8">
    <source>
        <dbReference type="Proteomes" id="UP000431264"/>
    </source>
</evidence>
<evidence type="ECO:0000259" key="6">
    <source>
        <dbReference type="PROSITE" id="PS51007"/>
    </source>
</evidence>
<proteinExistence type="predicted"/>
<dbReference type="PANTHER" id="PTHR33751:SF1">
    <property type="entry name" value="CBB3-TYPE CYTOCHROME C OXIDASE SUBUNIT FIXP"/>
    <property type="match status" value="1"/>
</dbReference>
<dbReference type="GO" id="GO:0009055">
    <property type="term" value="F:electron transfer activity"/>
    <property type="evidence" value="ECO:0007669"/>
    <property type="project" value="InterPro"/>
</dbReference>
<gene>
    <name evidence="7" type="ORF">GOQ30_02860</name>
</gene>
<keyword evidence="8" id="KW-1185">Reference proteome</keyword>
<keyword evidence="5" id="KW-0812">Transmembrane</keyword>
<keyword evidence="3 4" id="KW-0408">Iron</keyword>
<feature type="domain" description="Cytochrome c" evidence="6">
    <location>
        <begin position="194"/>
        <end position="275"/>
    </location>
</feature>
<evidence type="ECO:0000256" key="4">
    <source>
        <dbReference type="PROSITE-ProRule" id="PRU00433"/>
    </source>
</evidence>
<dbReference type="InterPro" id="IPR032858">
    <property type="entry name" value="CcoP_N"/>
</dbReference>
<accession>A0A6I4IEJ4</accession>
<comment type="caution">
    <text evidence="7">The sequence shown here is derived from an EMBL/GenBank/DDBJ whole genome shotgun (WGS) entry which is preliminary data.</text>
</comment>
<keyword evidence="1 4" id="KW-0349">Heme</keyword>
<keyword evidence="2 4" id="KW-0479">Metal-binding</keyword>
<keyword evidence="5" id="KW-0472">Membrane</keyword>
<dbReference type="Proteomes" id="UP000431264">
    <property type="component" value="Unassembled WGS sequence"/>
</dbReference>
<feature type="transmembrane region" description="Helical" evidence="5">
    <location>
        <begin position="38"/>
        <end position="61"/>
    </location>
</feature>
<feature type="transmembrane region" description="Helical" evidence="5">
    <location>
        <begin position="6"/>
        <end position="26"/>
    </location>
</feature>
<name>A0A6I4IEJ4_9FLAO</name>
<sequence length="320" mass="36179">MKNIIPSYVRVPVIFATVFAGMEYFIDSGEKPAFMEYPMVAVFLFVFLFLLIAIEIVISAVDKVTYQLLNEEQKKQLEEAQALPFTESAFYKNIMKKLTRSKAIEQEADVMLDHNYDGIKELDNVLPPWWVYLFYACIVFAVVYLVRFHIVGDYTQKEEYEMAMLEAQKEHEEYLKNAPDPVNLENVILMTDAASIAEGKKIFTDNNCASCHKENLEGNIGPNLTDAYWINGGGIKNIFKVISEGSPKNSVMAPWKEVIKPTDIQKLASYILSLQGSNPENAKAPEGELWVEKTANDTVENTTEEITEAVTKVTDSIVAK</sequence>
<dbReference type="SUPFAM" id="SSF46626">
    <property type="entry name" value="Cytochrome c"/>
    <property type="match status" value="1"/>
</dbReference>
<keyword evidence="5" id="KW-1133">Transmembrane helix</keyword>
<dbReference type="OrthoDB" id="9811281at2"/>
<dbReference type="GO" id="GO:0020037">
    <property type="term" value="F:heme binding"/>
    <property type="evidence" value="ECO:0007669"/>
    <property type="project" value="InterPro"/>
</dbReference>
<evidence type="ECO:0000256" key="2">
    <source>
        <dbReference type="ARBA" id="ARBA00022723"/>
    </source>
</evidence>
<dbReference type="InterPro" id="IPR036909">
    <property type="entry name" value="Cyt_c-like_dom_sf"/>
</dbReference>
<dbReference type="AlphaFoldDB" id="A0A6I4IEJ4"/>
<dbReference type="PANTHER" id="PTHR33751">
    <property type="entry name" value="CBB3-TYPE CYTOCHROME C OXIDASE SUBUNIT FIXP"/>
    <property type="match status" value="1"/>
</dbReference>
<organism evidence="7 8">
    <name type="scientific">Flavobacterium profundi</name>
    <dbReference type="NCBI Taxonomy" id="1774945"/>
    <lineage>
        <taxon>Bacteria</taxon>
        <taxon>Pseudomonadati</taxon>
        <taxon>Bacteroidota</taxon>
        <taxon>Flavobacteriia</taxon>
        <taxon>Flavobacteriales</taxon>
        <taxon>Flavobacteriaceae</taxon>
        <taxon>Flavobacterium</taxon>
    </lineage>
</organism>
<evidence type="ECO:0000256" key="1">
    <source>
        <dbReference type="ARBA" id="ARBA00022617"/>
    </source>
</evidence>
<dbReference type="InterPro" id="IPR050597">
    <property type="entry name" value="Cytochrome_c_Oxidase_Subunit"/>
</dbReference>
<dbReference type="RefSeq" id="WP_140996504.1">
    <property type="nucleotide sequence ID" value="NZ_VDCZ01000002.1"/>
</dbReference>
<dbReference type="InterPro" id="IPR009056">
    <property type="entry name" value="Cyt_c-like_dom"/>
</dbReference>
<dbReference type="GO" id="GO:0046872">
    <property type="term" value="F:metal ion binding"/>
    <property type="evidence" value="ECO:0007669"/>
    <property type="project" value="UniProtKB-KW"/>
</dbReference>
<dbReference type="InterPro" id="IPR038414">
    <property type="entry name" value="CcoP_N_sf"/>
</dbReference>
<feature type="transmembrane region" description="Helical" evidence="5">
    <location>
        <begin position="129"/>
        <end position="146"/>
    </location>
</feature>
<evidence type="ECO:0000313" key="7">
    <source>
        <dbReference type="EMBL" id="MVO08103.1"/>
    </source>
</evidence>
<dbReference type="PROSITE" id="PS51007">
    <property type="entry name" value="CYTC"/>
    <property type="match status" value="1"/>
</dbReference>
<reference evidence="8" key="1">
    <citation type="submission" date="2019-05" db="EMBL/GenBank/DDBJ databases">
        <title>Flavobacterium profundi sp. nov., isolated from a deep-sea seamount.</title>
        <authorList>
            <person name="Zhang D.-C."/>
        </authorList>
    </citation>
    <scope>NUCLEOTIDE SEQUENCE [LARGE SCALE GENOMIC DNA]</scope>
    <source>
        <strain evidence="8">TP390</strain>
    </source>
</reference>
<dbReference type="Pfam" id="PF00034">
    <property type="entry name" value="Cytochrom_C"/>
    <property type="match status" value="1"/>
</dbReference>
<dbReference type="EMBL" id="WQLW01000002">
    <property type="protein sequence ID" value="MVO08103.1"/>
    <property type="molecule type" value="Genomic_DNA"/>
</dbReference>
<dbReference type="Gene3D" id="6.10.280.130">
    <property type="match status" value="1"/>
</dbReference>
<evidence type="ECO:0000256" key="5">
    <source>
        <dbReference type="SAM" id="Phobius"/>
    </source>
</evidence>
<evidence type="ECO:0000256" key="3">
    <source>
        <dbReference type="ARBA" id="ARBA00023004"/>
    </source>
</evidence>
<dbReference type="Pfam" id="PF14715">
    <property type="entry name" value="FixP_N"/>
    <property type="match status" value="1"/>
</dbReference>
<dbReference type="Gene3D" id="1.10.760.10">
    <property type="entry name" value="Cytochrome c-like domain"/>
    <property type="match status" value="1"/>
</dbReference>